<protein>
    <submittedName>
        <fullName evidence="1">Uncharacterized protein</fullName>
    </submittedName>
</protein>
<dbReference type="Proteomes" id="UP001500141">
    <property type="component" value="Unassembled WGS sequence"/>
</dbReference>
<dbReference type="RefSeq" id="WP_264544106.1">
    <property type="nucleotide sequence ID" value="NZ_BAABIP010000007.1"/>
</dbReference>
<dbReference type="EMBL" id="BAABIP010000007">
    <property type="protein sequence ID" value="GAA4760824.1"/>
    <property type="molecule type" value="Genomic_DNA"/>
</dbReference>
<evidence type="ECO:0000313" key="1">
    <source>
        <dbReference type="EMBL" id="GAA4760824.1"/>
    </source>
</evidence>
<proteinExistence type="predicted"/>
<accession>A0ABP8ZNF0</accession>
<keyword evidence="2" id="KW-1185">Reference proteome</keyword>
<name>A0ABP8ZNF0_9FLAO</name>
<evidence type="ECO:0000313" key="2">
    <source>
        <dbReference type="Proteomes" id="UP001500141"/>
    </source>
</evidence>
<sequence>MNEIDQIINYLRLNRVADEIKQSNIEEGFVSLQILDNFGINTDFVKVPIAEFEDFSGYIRLVTTFHMYEPKEIFLKVTNTSGGHDNINYYIKSQSNPTVLFTNIITGLVENILENELISINVEDYKANQFFYSVAINKIVIKPNLLDEIVITDYSIIYNPDNISYISNGEYEFNYKDHSGCKATLTSKLLQTLSFNPDMAFRQRLIEFEKQLKKGRVSLIPNIYIRSSKYYIEYPYTSKDLRSFSGDELPALTFEFNFIGCFLEFLNKTIFTQNFNFEDPNGKRTQKFKENYLKIVKEHFLRTLEWGESSYRDALTLMYYIPQFVFETFDVDVMWKLLQKAVEYNTINNRYNLDEEDLILDLIEIIAKVEKKPTLMLNKLLENKVGKDEGMFHRLYRKVNGNNFVRFVELIKAIWIKSEYFIPSDKRYPDQSKYGPFLIPYESEKTLGIYFSNATVSFSENNRLVNVDCKTKEDIIVKRLNIKTGTFYETREKKVEHFTYHPFYPIYIKNLEEQETSIKLDAVVPAFVLKANEDKQFWHNVIKTTEYAVDALTLLSGVGNLYKFRYLAQVAARAETLNFVSKIGRAVATARRVVAGTAATVEITSGSLNALFKLTGFEDTDLGKSLQEYLFWLEILSLSGELTVAIHKGIQKSAKEILTNKDELLKNLKEQGVDDVTKSKILNEISQIANSNAKNSLLDDFMELRAKYFNTSATAFNKLIKESLELNHLGKTELFSLYNKHLKQFPNLANGHNQAIFKIKFFENGKLFDQVEEFSLSGDKIKMFDNFGNPPKFPPNTVNVLNDFEEFETFVTGAYDLFGRSRKFDSEIKFIYNFLKNHAYKADEFIIETSNIFKTCGSCSREFVLLKQLLENQGKKLRIIVKADESIKGTSNLMKKYPELKKMK</sequence>
<reference evidence="2" key="1">
    <citation type="journal article" date="2019" name="Int. J. Syst. Evol. Microbiol.">
        <title>The Global Catalogue of Microorganisms (GCM) 10K type strain sequencing project: providing services to taxonomists for standard genome sequencing and annotation.</title>
        <authorList>
            <consortium name="The Broad Institute Genomics Platform"/>
            <consortium name="The Broad Institute Genome Sequencing Center for Infectious Disease"/>
            <person name="Wu L."/>
            <person name="Ma J."/>
        </authorList>
    </citation>
    <scope>NUCLEOTIDE SEQUENCE [LARGE SCALE GENOMIC DNA]</scope>
    <source>
        <strain evidence="2">JCM 18198</strain>
    </source>
</reference>
<organism evidence="1 2">
    <name type="scientific">Flavobacterium hankyongi</name>
    <dbReference type="NCBI Taxonomy" id="1176532"/>
    <lineage>
        <taxon>Bacteria</taxon>
        <taxon>Pseudomonadati</taxon>
        <taxon>Bacteroidota</taxon>
        <taxon>Flavobacteriia</taxon>
        <taxon>Flavobacteriales</taxon>
        <taxon>Flavobacteriaceae</taxon>
        <taxon>Flavobacterium</taxon>
    </lineage>
</organism>
<gene>
    <name evidence="1" type="ORF">GCM10023230_07230</name>
</gene>
<comment type="caution">
    <text evidence="1">The sequence shown here is derived from an EMBL/GenBank/DDBJ whole genome shotgun (WGS) entry which is preliminary data.</text>
</comment>